<organism evidence="2">
    <name type="scientific">Woronichinia naegeliana WA131</name>
    <dbReference type="NCBI Taxonomy" id="2824559"/>
    <lineage>
        <taxon>Bacteria</taxon>
        <taxon>Bacillati</taxon>
        <taxon>Cyanobacteriota</taxon>
        <taxon>Cyanophyceae</taxon>
        <taxon>Synechococcales</taxon>
        <taxon>Coelosphaeriaceae</taxon>
        <taxon>Woronichinia</taxon>
    </lineage>
</organism>
<proteinExistence type="predicted"/>
<evidence type="ECO:0000313" key="2">
    <source>
        <dbReference type="EMBL" id="UXE59122.1"/>
    </source>
</evidence>
<feature type="compositionally biased region" description="Low complexity" evidence="1">
    <location>
        <begin position="95"/>
        <end position="111"/>
    </location>
</feature>
<reference evidence="2" key="1">
    <citation type="submission" date="2021-04" db="EMBL/GenBank/DDBJ databases">
        <title>Genome sequence of Woronichinia naegeliana from Washington state freshwater lake bloom.</title>
        <authorList>
            <person name="Dreher T.W."/>
        </authorList>
    </citation>
    <scope>NUCLEOTIDE SEQUENCE</scope>
    <source>
        <strain evidence="2">WA131</strain>
    </source>
</reference>
<dbReference type="EMBL" id="CP073041">
    <property type="protein sequence ID" value="UXE59122.1"/>
    <property type="molecule type" value="Genomic_DNA"/>
</dbReference>
<accession>A0A977KSR4</accession>
<protein>
    <submittedName>
        <fullName evidence="2">Uncharacterized protein</fullName>
    </submittedName>
</protein>
<gene>
    <name evidence="2" type="ORF">KA717_24675</name>
</gene>
<name>A0A977KSR4_9CYAN</name>
<sequence>MNNKLFVNILLASVGIVGAIAASSKIILAQTQYQPQQPLGYEASEKDPMKSSVGGFDPMSLIHNANLSRSRTGEDFAEDSQRNLSKAAEAFKKMQQQQIQQMSQPSQSSNSTVNNAPKSP</sequence>
<evidence type="ECO:0000256" key="1">
    <source>
        <dbReference type="SAM" id="MobiDB-lite"/>
    </source>
</evidence>
<feature type="region of interest" description="Disordered" evidence="1">
    <location>
        <begin position="90"/>
        <end position="120"/>
    </location>
</feature>
<dbReference type="KEGG" id="wna:KA717_24675"/>
<dbReference type="AlphaFoldDB" id="A0A977KSR4"/>
<dbReference type="Proteomes" id="UP001065613">
    <property type="component" value="Chromosome"/>
</dbReference>